<dbReference type="AlphaFoldDB" id="A0A5S3WIA5"/>
<evidence type="ECO:0000313" key="3">
    <source>
        <dbReference type="Proteomes" id="UP000310249"/>
    </source>
</evidence>
<name>A0A5S3WIA5_9GAMM</name>
<reference evidence="2 3" key="1">
    <citation type="submission" date="2018-01" db="EMBL/GenBank/DDBJ databases">
        <authorList>
            <person name="Paulsen S."/>
            <person name="Gram L.K."/>
        </authorList>
    </citation>
    <scope>NUCLEOTIDE SEQUENCE [LARGE SCALE GENOMIC DNA]</scope>
    <source>
        <strain evidence="2 3">S2676</strain>
    </source>
</reference>
<sequence>MLNFKVVLKFLFVIYFFNFVSGVPLGYFMAMNEEAGLEYLAISSEVYNVVSLFLICFFGFFYMSNQCTVRPFLHGFFVVLLLLFISLILEAIFLQEVFVFGLLLDLLIMLSSLKLGIAFSLSRQNRN</sequence>
<keyword evidence="1" id="KW-1133">Transmembrane helix</keyword>
<dbReference type="EMBL" id="PNCI01000058">
    <property type="protein sequence ID" value="TMP25622.1"/>
    <property type="molecule type" value="Genomic_DNA"/>
</dbReference>
<feature type="transmembrane region" description="Helical" evidence="1">
    <location>
        <begin position="46"/>
        <end position="63"/>
    </location>
</feature>
<organism evidence="2 3">
    <name type="scientific">Pseudoalteromonas rubra</name>
    <dbReference type="NCBI Taxonomy" id="43658"/>
    <lineage>
        <taxon>Bacteria</taxon>
        <taxon>Pseudomonadati</taxon>
        <taxon>Pseudomonadota</taxon>
        <taxon>Gammaproteobacteria</taxon>
        <taxon>Alteromonadales</taxon>
        <taxon>Pseudoalteromonadaceae</taxon>
        <taxon>Pseudoalteromonas</taxon>
    </lineage>
</organism>
<evidence type="ECO:0000313" key="2">
    <source>
        <dbReference type="EMBL" id="TMP25622.1"/>
    </source>
</evidence>
<reference evidence="3" key="2">
    <citation type="submission" date="2019-06" db="EMBL/GenBank/DDBJ databases">
        <title>Co-occurence of chitin degradation, pigmentation and bioactivity in marine Pseudoalteromonas.</title>
        <authorList>
            <person name="Sonnenschein E.C."/>
            <person name="Bech P.K."/>
        </authorList>
    </citation>
    <scope>NUCLEOTIDE SEQUENCE [LARGE SCALE GENOMIC DNA]</scope>
    <source>
        <strain evidence="3">S2676</strain>
    </source>
</reference>
<comment type="caution">
    <text evidence="2">The sequence shown here is derived from an EMBL/GenBank/DDBJ whole genome shotgun (WGS) entry which is preliminary data.</text>
</comment>
<evidence type="ECO:0000256" key="1">
    <source>
        <dbReference type="SAM" id="Phobius"/>
    </source>
</evidence>
<dbReference type="Proteomes" id="UP000310249">
    <property type="component" value="Unassembled WGS sequence"/>
</dbReference>
<feature type="transmembrane region" description="Helical" evidence="1">
    <location>
        <begin position="100"/>
        <end position="121"/>
    </location>
</feature>
<proteinExistence type="predicted"/>
<protein>
    <submittedName>
        <fullName evidence="2">Uncharacterized protein</fullName>
    </submittedName>
</protein>
<dbReference type="RefSeq" id="WP_138552139.1">
    <property type="nucleotide sequence ID" value="NZ_PNCH01000033.1"/>
</dbReference>
<gene>
    <name evidence="2" type="ORF">CWB99_20870</name>
</gene>
<keyword evidence="1" id="KW-0812">Transmembrane</keyword>
<keyword evidence="1" id="KW-0472">Membrane</keyword>
<feature type="transmembrane region" description="Helical" evidence="1">
    <location>
        <begin position="75"/>
        <end position="94"/>
    </location>
</feature>
<accession>A0A5S3WIA5</accession>